<protein>
    <recommendedName>
        <fullName evidence="10">Ubiquinone biosynthesis protein COQ7</fullName>
    </recommendedName>
</protein>
<dbReference type="GO" id="GO:0008340">
    <property type="term" value="P:determination of adult lifespan"/>
    <property type="evidence" value="ECO:0007669"/>
    <property type="project" value="TreeGrafter"/>
</dbReference>
<keyword evidence="3" id="KW-0479">Metal-binding</keyword>
<evidence type="ECO:0000256" key="1">
    <source>
        <dbReference type="ARBA" id="ARBA00004749"/>
    </source>
</evidence>
<dbReference type="AlphaFoldDB" id="A0AAV8WZU6"/>
<dbReference type="GO" id="GO:0005743">
    <property type="term" value="C:mitochondrial inner membrane"/>
    <property type="evidence" value="ECO:0007669"/>
    <property type="project" value="TreeGrafter"/>
</dbReference>
<evidence type="ECO:0000313" key="8">
    <source>
        <dbReference type="EMBL" id="KAJ8931782.1"/>
    </source>
</evidence>
<evidence type="ECO:0008006" key="10">
    <source>
        <dbReference type="Google" id="ProtNLM"/>
    </source>
</evidence>
<dbReference type="PANTHER" id="PTHR11237">
    <property type="entry name" value="COENZYME Q10 BIOSYNTHESIS PROTEIN 7"/>
    <property type="match status" value="1"/>
</dbReference>
<keyword evidence="9" id="KW-1185">Reference proteome</keyword>
<name>A0AAV8WZU6_9CUCU</name>
<evidence type="ECO:0000313" key="9">
    <source>
        <dbReference type="Proteomes" id="UP001162156"/>
    </source>
</evidence>
<comment type="pathway">
    <text evidence="1">Cofactor biosynthesis; ubiquinone biosynthesis.</text>
</comment>
<dbReference type="GO" id="GO:2000377">
    <property type="term" value="P:regulation of reactive oxygen species metabolic process"/>
    <property type="evidence" value="ECO:0007669"/>
    <property type="project" value="TreeGrafter"/>
</dbReference>
<proteinExistence type="predicted"/>
<dbReference type="SUPFAM" id="SSF47240">
    <property type="entry name" value="Ferritin-like"/>
    <property type="match status" value="1"/>
</dbReference>
<keyword evidence="7" id="KW-0472">Membrane</keyword>
<evidence type="ECO:0000256" key="6">
    <source>
        <dbReference type="ARBA" id="ARBA00023033"/>
    </source>
</evidence>
<dbReference type="GO" id="GO:0010468">
    <property type="term" value="P:regulation of gene expression"/>
    <property type="evidence" value="ECO:0007669"/>
    <property type="project" value="TreeGrafter"/>
</dbReference>
<dbReference type="GO" id="GO:0008682">
    <property type="term" value="F:3-demethoxyubiquinol 3-hydroxylase activity"/>
    <property type="evidence" value="ECO:0007669"/>
    <property type="project" value="TreeGrafter"/>
</dbReference>
<organism evidence="8 9">
    <name type="scientific">Rhamnusium bicolor</name>
    <dbReference type="NCBI Taxonomy" id="1586634"/>
    <lineage>
        <taxon>Eukaryota</taxon>
        <taxon>Metazoa</taxon>
        <taxon>Ecdysozoa</taxon>
        <taxon>Arthropoda</taxon>
        <taxon>Hexapoda</taxon>
        <taxon>Insecta</taxon>
        <taxon>Pterygota</taxon>
        <taxon>Neoptera</taxon>
        <taxon>Endopterygota</taxon>
        <taxon>Coleoptera</taxon>
        <taxon>Polyphaga</taxon>
        <taxon>Cucujiformia</taxon>
        <taxon>Chrysomeloidea</taxon>
        <taxon>Cerambycidae</taxon>
        <taxon>Lepturinae</taxon>
        <taxon>Rhagiini</taxon>
        <taxon>Rhamnusium</taxon>
    </lineage>
</organism>
<dbReference type="PANTHER" id="PTHR11237:SF4">
    <property type="entry name" value="5-DEMETHOXYUBIQUINONE HYDROXYLASE, MITOCHONDRIAL"/>
    <property type="match status" value="1"/>
</dbReference>
<keyword evidence="4" id="KW-0560">Oxidoreductase</keyword>
<dbReference type="Pfam" id="PF03232">
    <property type="entry name" value="COQ7"/>
    <property type="match status" value="1"/>
</dbReference>
<dbReference type="GO" id="GO:0006744">
    <property type="term" value="P:ubiquinone biosynthetic process"/>
    <property type="evidence" value="ECO:0007669"/>
    <property type="project" value="UniProtKB-KW"/>
</dbReference>
<accession>A0AAV8WZU6</accession>
<keyword evidence="6" id="KW-0503">Monooxygenase</keyword>
<evidence type="ECO:0000256" key="4">
    <source>
        <dbReference type="ARBA" id="ARBA00023002"/>
    </source>
</evidence>
<keyword evidence="2" id="KW-0831">Ubiquinone biosynthesis</keyword>
<sequence>MLGNRHVYLINNFSRTLEMFTLRTKRLYRFKNVRTLTDKATLAKIIRVDHAGELGADRIYAGQMAILGTTSKAPLIQHMWEQEKHHKATFEELIRKHRVRPTVMTPIWNIAGFLLGNALCLHMQQLQFTVPYCVY</sequence>
<dbReference type="InterPro" id="IPR009078">
    <property type="entry name" value="Ferritin-like_SF"/>
</dbReference>
<evidence type="ECO:0000256" key="7">
    <source>
        <dbReference type="ARBA" id="ARBA00023136"/>
    </source>
</evidence>
<dbReference type="InterPro" id="IPR011566">
    <property type="entry name" value="Ubq_synth_Coq7"/>
</dbReference>
<dbReference type="Proteomes" id="UP001162156">
    <property type="component" value="Unassembled WGS sequence"/>
</dbReference>
<evidence type="ECO:0000256" key="2">
    <source>
        <dbReference type="ARBA" id="ARBA00022688"/>
    </source>
</evidence>
<keyword evidence="5" id="KW-0408">Iron</keyword>
<dbReference type="GO" id="GO:0046872">
    <property type="term" value="F:metal ion binding"/>
    <property type="evidence" value="ECO:0007669"/>
    <property type="project" value="UniProtKB-KW"/>
</dbReference>
<gene>
    <name evidence="8" type="ORF">NQ314_015314</name>
</gene>
<reference evidence="8" key="1">
    <citation type="journal article" date="2023" name="Insect Mol. Biol.">
        <title>Genome sequencing provides insights into the evolution of gene families encoding plant cell wall-degrading enzymes in longhorned beetles.</title>
        <authorList>
            <person name="Shin N.R."/>
            <person name="Okamura Y."/>
            <person name="Kirsch R."/>
            <person name="Pauchet Y."/>
        </authorList>
    </citation>
    <scope>NUCLEOTIDE SEQUENCE</scope>
    <source>
        <strain evidence="8">RBIC_L_NR</strain>
    </source>
</reference>
<dbReference type="EMBL" id="JANEYF010004235">
    <property type="protein sequence ID" value="KAJ8931782.1"/>
    <property type="molecule type" value="Genomic_DNA"/>
</dbReference>
<evidence type="ECO:0000256" key="3">
    <source>
        <dbReference type="ARBA" id="ARBA00022723"/>
    </source>
</evidence>
<evidence type="ECO:0000256" key="5">
    <source>
        <dbReference type="ARBA" id="ARBA00023004"/>
    </source>
</evidence>
<comment type="caution">
    <text evidence="8">The sequence shown here is derived from an EMBL/GenBank/DDBJ whole genome shotgun (WGS) entry which is preliminary data.</text>
</comment>
<dbReference type="GO" id="GO:0005634">
    <property type="term" value="C:nucleus"/>
    <property type="evidence" value="ECO:0007669"/>
    <property type="project" value="TreeGrafter"/>
</dbReference>